<keyword evidence="1" id="KW-0808">Transferase</keyword>
<feature type="transmembrane region" description="Helical" evidence="5">
    <location>
        <begin position="204"/>
        <end position="223"/>
    </location>
</feature>
<evidence type="ECO:0000256" key="4">
    <source>
        <dbReference type="SAM" id="MobiDB-lite"/>
    </source>
</evidence>
<evidence type="ECO:0000256" key="5">
    <source>
        <dbReference type="SAM" id="Phobius"/>
    </source>
</evidence>
<name>A0A5Q2MMR3_9ACTN</name>
<feature type="domain" description="Phage shock protein PspC N-terminal" evidence="7">
    <location>
        <begin position="57"/>
        <end position="113"/>
    </location>
</feature>
<feature type="compositionally biased region" description="Pro residues" evidence="4">
    <location>
        <begin position="462"/>
        <end position="473"/>
    </location>
</feature>
<keyword evidence="9" id="KW-1185">Reference proteome</keyword>
<organism evidence="8 9">
    <name type="scientific">Aeromicrobium yanjiei</name>
    <dbReference type="NCBI Taxonomy" id="2662028"/>
    <lineage>
        <taxon>Bacteria</taxon>
        <taxon>Bacillati</taxon>
        <taxon>Actinomycetota</taxon>
        <taxon>Actinomycetes</taxon>
        <taxon>Propionibacteriales</taxon>
        <taxon>Nocardioidaceae</taxon>
        <taxon>Aeromicrobium</taxon>
    </lineage>
</organism>
<gene>
    <name evidence="8" type="ORF">GEV26_14550</name>
</gene>
<dbReference type="AlphaFoldDB" id="A0A5Q2MMR3"/>
<dbReference type="GO" id="GO:0016301">
    <property type="term" value="F:kinase activity"/>
    <property type="evidence" value="ECO:0007669"/>
    <property type="project" value="UniProtKB-KW"/>
</dbReference>
<evidence type="ECO:0000259" key="7">
    <source>
        <dbReference type="Pfam" id="PF04024"/>
    </source>
</evidence>
<evidence type="ECO:0000256" key="1">
    <source>
        <dbReference type="ARBA" id="ARBA00022679"/>
    </source>
</evidence>
<dbReference type="Gene3D" id="3.30.565.10">
    <property type="entry name" value="Histidine kinase-like ATPase, C-terminal domain"/>
    <property type="match status" value="1"/>
</dbReference>
<dbReference type="GO" id="GO:0000160">
    <property type="term" value="P:phosphorelay signal transduction system"/>
    <property type="evidence" value="ECO:0007669"/>
    <property type="project" value="UniProtKB-KW"/>
</dbReference>
<dbReference type="InterPro" id="IPR050482">
    <property type="entry name" value="Sensor_HK_TwoCompSys"/>
</dbReference>
<keyword evidence="2" id="KW-0418">Kinase</keyword>
<feature type="transmembrane region" description="Helical" evidence="5">
    <location>
        <begin position="84"/>
        <end position="107"/>
    </location>
</feature>
<accession>A0A5Q2MMR3</accession>
<dbReference type="EMBL" id="CP045737">
    <property type="protein sequence ID" value="QGG42496.1"/>
    <property type="molecule type" value="Genomic_DNA"/>
</dbReference>
<dbReference type="Proteomes" id="UP000392064">
    <property type="component" value="Chromosome"/>
</dbReference>
<dbReference type="CDD" id="cd16917">
    <property type="entry name" value="HATPase_UhpB-NarQ-NarX-like"/>
    <property type="match status" value="1"/>
</dbReference>
<dbReference type="Pfam" id="PF02518">
    <property type="entry name" value="HATPase_c"/>
    <property type="match status" value="1"/>
</dbReference>
<reference evidence="8 9" key="1">
    <citation type="submission" date="2019-11" db="EMBL/GenBank/DDBJ databases">
        <authorList>
            <person name="Li J."/>
        </authorList>
    </citation>
    <scope>NUCLEOTIDE SEQUENCE [LARGE SCALE GENOMIC DNA]</scope>
    <source>
        <strain evidence="8 9">MF47</strain>
    </source>
</reference>
<feature type="transmembrane region" description="Helical" evidence="5">
    <location>
        <begin position="164"/>
        <end position="184"/>
    </location>
</feature>
<keyword evidence="5" id="KW-0472">Membrane</keyword>
<evidence type="ECO:0000256" key="3">
    <source>
        <dbReference type="ARBA" id="ARBA00023012"/>
    </source>
</evidence>
<keyword evidence="5" id="KW-1133">Transmembrane helix</keyword>
<dbReference type="InterPro" id="IPR007168">
    <property type="entry name" value="Phageshock_PspC_N"/>
</dbReference>
<dbReference type="SUPFAM" id="SSF55874">
    <property type="entry name" value="ATPase domain of HSP90 chaperone/DNA topoisomerase II/histidine kinase"/>
    <property type="match status" value="1"/>
</dbReference>
<proteinExistence type="predicted"/>
<dbReference type="PANTHER" id="PTHR24421">
    <property type="entry name" value="NITRATE/NITRITE SENSOR PROTEIN NARX-RELATED"/>
    <property type="match status" value="1"/>
</dbReference>
<evidence type="ECO:0000313" key="9">
    <source>
        <dbReference type="Proteomes" id="UP000392064"/>
    </source>
</evidence>
<keyword evidence="5" id="KW-0812">Transmembrane</keyword>
<feature type="region of interest" description="Disordered" evidence="4">
    <location>
        <begin position="1"/>
        <end position="22"/>
    </location>
</feature>
<feature type="region of interest" description="Disordered" evidence="4">
    <location>
        <begin position="450"/>
        <end position="473"/>
    </location>
</feature>
<dbReference type="PANTHER" id="PTHR24421:SF61">
    <property type="entry name" value="OXYGEN SENSOR HISTIDINE KINASE NREB"/>
    <property type="match status" value="1"/>
</dbReference>
<evidence type="ECO:0000259" key="6">
    <source>
        <dbReference type="Pfam" id="PF02518"/>
    </source>
</evidence>
<sequence length="473" mass="50728">MSPSWRRPARRDIGYDPESHPGTLTTVEGPSWWRARARTCDDSWVSPDPLRVADGYRRAYRPADHRLVGGVSAGLAEHLGVPVLYVRLVFIVATWMQGAGVIAYLLLWRFLPLERPELSPGLESATRRGLRTRDRTGPTEIAQTIALGAVGVGVLFLIQATGRGIGGGLFAPLLVGVVGLAVIWRQFDDVAWERWMRQTRGWAFASRLAAGAALVALAVLYFLGKEGGWGAALNLASALVIAVLGIGLILGPWISRLVGDLGEERRERVRSQERADVAAHLHDSVLQTLALLQKNAGDSATVATLARRQERELRAWLYGDDEQAGDSLVAALRAAAAEVEDTHRVPVEVIAVGDAPLDSDALALSRAAREAMINAAKHAKVERIDVYAETDGHVAEVFVRDRGVGFDLATIAADRMGVRGSIVDRVERHGGTASVRSGPGEGTEVALRVTLSPGEPTTGPAPAEPPPTEEAPS</sequence>
<dbReference type="InterPro" id="IPR003594">
    <property type="entry name" value="HATPase_dom"/>
</dbReference>
<dbReference type="KEGG" id="aef:GEV26_14550"/>
<evidence type="ECO:0000256" key="2">
    <source>
        <dbReference type="ARBA" id="ARBA00022777"/>
    </source>
</evidence>
<dbReference type="Pfam" id="PF04024">
    <property type="entry name" value="PspC"/>
    <property type="match status" value="1"/>
</dbReference>
<feature type="compositionally biased region" description="Basic and acidic residues" evidence="4">
    <location>
        <begin position="10"/>
        <end position="19"/>
    </location>
</feature>
<feature type="transmembrane region" description="Helical" evidence="5">
    <location>
        <begin position="235"/>
        <end position="258"/>
    </location>
</feature>
<feature type="domain" description="Histidine kinase/HSP90-like ATPase" evidence="6">
    <location>
        <begin position="360"/>
        <end position="451"/>
    </location>
</feature>
<feature type="transmembrane region" description="Helical" evidence="5">
    <location>
        <begin position="141"/>
        <end position="158"/>
    </location>
</feature>
<keyword evidence="3" id="KW-0902">Two-component regulatory system</keyword>
<protein>
    <submittedName>
        <fullName evidence="8">PspC domain-containing protein</fullName>
    </submittedName>
</protein>
<dbReference type="InterPro" id="IPR036890">
    <property type="entry name" value="HATPase_C_sf"/>
</dbReference>
<evidence type="ECO:0000313" key="8">
    <source>
        <dbReference type="EMBL" id="QGG42496.1"/>
    </source>
</evidence>